<feature type="signal peptide" evidence="1">
    <location>
        <begin position="1"/>
        <end position="20"/>
    </location>
</feature>
<dbReference type="Proteomes" id="UP000543908">
    <property type="component" value="Unassembled WGS sequence"/>
</dbReference>
<organism evidence="2 3">
    <name type="scientific">Pseudomonas allii</name>
    <dbReference type="NCBI Taxonomy" id="2740531"/>
    <lineage>
        <taxon>Bacteria</taxon>
        <taxon>Pseudomonadati</taxon>
        <taxon>Pseudomonadota</taxon>
        <taxon>Gammaproteobacteria</taxon>
        <taxon>Pseudomonadales</taxon>
        <taxon>Pseudomonadaceae</taxon>
        <taxon>Pseudomonas</taxon>
    </lineage>
</organism>
<evidence type="ECO:0000256" key="1">
    <source>
        <dbReference type="SAM" id="SignalP"/>
    </source>
</evidence>
<dbReference type="AlphaFoldDB" id="A0A7Y8RKN1"/>
<name>A0A7Y8RKN1_9PSED</name>
<dbReference type="EMBL" id="JABUHS010000040">
    <property type="protein sequence ID" value="NWN60839.1"/>
    <property type="molecule type" value="Genomic_DNA"/>
</dbReference>
<dbReference type="RefSeq" id="WP_179029968.1">
    <property type="nucleotide sequence ID" value="NZ_JABUHS010000040.1"/>
</dbReference>
<evidence type="ECO:0000313" key="2">
    <source>
        <dbReference type="EMBL" id="NWN60839.1"/>
    </source>
</evidence>
<evidence type="ECO:0000313" key="3">
    <source>
        <dbReference type="Proteomes" id="UP000543908"/>
    </source>
</evidence>
<protein>
    <submittedName>
        <fullName evidence="2">Uncharacterized protein</fullName>
    </submittedName>
</protein>
<feature type="chain" id="PRO_5030778751" evidence="1">
    <location>
        <begin position="21"/>
        <end position="48"/>
    </location>
</feature>
<sequence>MKLRYVFFSALLAFCFGANASAAGKNPFTQPCRADDGCTIPYVHWEEG</sequence>
<comment type="caution">
    <text evidence="2">The sequence shown here is derived from an EMBL/GenBank/DDBJ whole genome shotgun (WGS) entry which is preliminary data.</text>
</comment>
<proteinExistence type="predicted"/>
<gene>
    <name evidence="2" type="ORF">HT123_06395</name>
</gene>
<keyword evidence="1" id="KW-0732">Signal</keyword>
<reference evidence="2 3" key="1">
    <citation type="submission" date="2020-05" db="EMBL/GenBank/DDBJ databases">
        <title>Onion-isolated Pseudomonas sp.</title>
        <authorList>
            <person name="Fujikawa T."/>
            <person name="Sawada H."/>
        </authorList>
    </citation>
    <scope>NUCLEOTIDE SEQUENCE [LARGE SCALE GENOMIC DNA]</scope>
    <source>
        <strain evidence="2 3">MAFF 301512</strain>
    </source>
</reference>
<accession>A0A7Y8RKN1</accession>